<accession>A0A2K2AUD0</accession>
<dbReference type="InParanoid" id="A0A2K2AUD0"/>
<name>A0A2K2AUD0_POPTR</name>
<gene>
    <name evidence="1" type="ORF">POPTR_004G139000</name>
</gene>
<protein>
    <submittedName>
        <fullName evidence="1">Uncharacterized protein</fullName>
    </submittedName>
</protein>
<evidence type="ECO:0000313" key="2">
    <source>
        <dbReference type="Proteomes" id="UP000006729"/>
    </source>
</evidence>
<proteinExistence type="predicted"/>
<dbReference type="Proteomes" id="UP000006729">
    <property type="component" value="Chromosome 4"/>
</dbReference>
<keyword evidence="2" id="KW-1185">Reference proteome</keyword>
<evidence type="ECO:0000313" key="1">
    <source>
        <dbReference type="EMBL" id="PNT41143.1"/>
    </source>
</evidence>
<sequence>MNFMQTTISLFHLNGVGWAMAIPSVRIICSTLTSSYSTREKWSREHSEREAQVQASAIPSSGIWNKLVGLDRS</sequence>
<reference evidence="1 2" key="1">
    <citation type="journal article" date="2006" name="Science">
        <title>The genome of black cottonwood, Populus trichocarpa (Torr. &amp; Gray).</title>
        <authorList>
            <person name="Tuskan G.A."/>
            <person name="Difazio S."/>
            <person name="Jansson S."/>
            <person name="Bohlmann J."/>
            <person name="Grigoriev I."/>
            <person name="Hellsten U."/>
            <person name="Putnam N."/>
            <person name="Ralph S."/>
            <person name="Rombauts S."/>
            <person name="Salamov A."/>
            <person name="Schein J."/>
            <person name="Sterck L."/>
            <person name="Aerts A."/>
            <person name="Bhalerao R.R."/>
            <person name="Bhalerao R.P."/>
            <person name="Blaudez D."/>
            <person name="Boerjan W."/>
            <person name="Brun A."/>
            <person name="Brunner A."/>
            <person name="Busov V."/>
            <person name="Campbell M."/>
            <person name="Carlson J."/>
            <person name="Chalot M."/>
            <person name="Chapman J."/>
            <person name="Chen G.L."/>
            <person name="Cooper D."/>
            <person name="Coutinho P.M."/>
            <person name="Couturier J."/>
            <person name="Covert S."/>
            <person name="Cronk Q."/>
            <person name="Cunningham R."/>
            <person name="Davis J."/>
            <person name="Degroeve S."/>
            <person name="Dejardin A."/>
            <person name="Depamphilis C."/>
            <person name="Detter J."/>
            <person name="Dirks B."/>
            <person name="Dubchak I."/>
            <person name="Duplessis S."/>
            <person name="Ehlting J."/>
            <person name="Ellis B."/>
            <person name="Gendler K."/>
            <person name="Goodstein D."/>
            <person name="Gribskov M."/>
            <person name="Grimwood J."/>
            <person name="Groover A."/>
            <person name="Gunter L."/>
            <person name="Hamberger B."/>
            <person name="Heinze B."/>
            <person name="Helariutta Y."/>
            <person name="Henrissat B."/>
            <person name="Holligan D."/>
            <person name="Holt R."/>
            <person name="Huang W."/>
            <person name="Islam-Faridi N."/>
            <person name="Jones S."/>
            <person name="Jones-Rhoades M."/>
            <person name="Jorgensen R."/>
            <person name="Joshi C."/>
            <person name="Kangasjarvi J."/>
            <person name="Karlsson J."/>
            <person name="Kelleher C."/>
            <person name="Kirkpatrick R."/>
            <person name="Kirst M."/>
            <person name="Kohler A."/>
            <person name="Kalluri U."/>
            <person name="Larimer F."/>
            <person name="Leebens-Mack J."/>
            <person name="Leple J.C."/>
            <person name="Locascio P."/>
            <person name="Lou Y."/>
            <person name="Lucas S."/>
            <person name="Martin F."/>
            <person name="Montanini B."/>
            <person name="Napoli C."/>
            <person name="Nelson D.R."/>
            <person name="Nelson C."/>
            <person name="Nieminen K."/>
            <person name="Nilsson O."/>
            <person name="Pereda V."/>
            <person name="Peter G."/>
            <person name="Philippe R."/>
            <person name="Pilate G."/>
            <person name="Poliakov A."/>
            <person name="Razumovskaya J."/>
            <person name="Richardson P."/>
            <person name="Rinaldi C."/>
            <person name="Ritland K."/>
            <person name="Rouze P."/>
            <person name="Ryaboy D."/>
            <person name="Schmutz J."/>
            <person name="Schrader J."/>
            <person name="Segerman B."/>
            <person name="Shin H."/>
            <person name="Siddiqui A."/>
            <person name="Sterky F."/>
            <person name="Terry A."/>
            <person name="Tsai C.J."/>
            <person name="Uberbacher E."/>
            <person name="Unneberg P."/>
            <person name="Vahala J."/>
            <person name="Wall K."/>
            <person name="Wessler S."/>
            <person name="Yang G."/>
            <person name="Yin T."/>
            <person name="Douglas C."/>
            <person name="Marra M."/>
            <person name="Sandberg G."/>
            <person name="Van de Peer Y."/>
            <person name="Rokhsar D."/>
        </authorList>
    </citation>
    <scope>NUCLEOTIDE SEQUENCE [LARGE SCALE GENOMIC DNA]</scope>
    <source>
        <strain evidence="2">cv. Nisqually</strain>
    </source>
</reference>
<organism evidence="1 2">
    <name type="scientific">Populus trichocarpa</name>
    <name type="common">Western balsam poplar</name>
    <name type="synonym">Populus balsamifera subsp. trichocarpa</name>
    <dbReference type="NCBI Taxonomy" id="3694"/>
    <lineage>
        <taxon>Eukaryota</taxon>
        <taxon>Viridiplantae</taxon>
        <taxon>Streptophyta</taxon>
        <taxon>Embryophyta</taxon>
        <taxon>Tracheophyta</taxon>
        <taxon>Spermatophyta</taxon>
        <taxon>Magnoliopsida</taxon>
        <taxon>eudicotyledons</taxon>
        <taxon>Gunneridae</taxon>
        <taxon>Pentapetalae</taxon>
        <taxon>rosids</taxon>
        <taxon>fabids</taxon>
        <taxon>Malpighiales</taxon>
        <taxon>Salicaceae</taxon>
        <taxon>Saliceae</taxon>
        <taxon>Populus</taxon>
    </lineage>
</organism>
<dbReference type="AlphaFoldDB" id="A0A2K2AUD0"/>
<dbReference type="EMBL" id="CM009293">
    <property type="protein sequence ID" value="PNT41143.1"/>
    <property type="molecule type" value="Genomic_DNA"/>
</dbReference>